<evidence type="ECO:0000256" key="1">
    <source>
        <dbReference type="ARBA" id="ARBA00007626"/>
    </source>
</evidence>
<feature type="region of interest" description="Disordered" evidence="3">
    <location>
        <begin position="32"/>
        <end position="99"/>
    </location>
</feature>
<keyword evidence="2" id="KW-0677">Repeat</keyword>
<dbReference type="Pfam" id="PF13041">
    <property type="entry name" value="PPR_2"/>
    <property type="match status" value="1"/>
</dbReference>
<reference evidence="5" key="1">
    <citation type="submission" date="2025-08" db="UniProtKB">
        <authorList>
            <consortium name="RefSeq"/>
        </authorList>
    </citation>
    <scope>IDENTIFICATION</scope>
    <source>
        <tissue evidence="5">Leaves</tissue>
    </source>
</reference>
<evidence type="ECO:0000313" key="5">
    <source>
        <dbReference type="RefSeq" id="XP_018841588.1"/>
    </source>
</evidence>
<dbReference type="KEGG" id="jre:109006679"/>
<dbReference type="STRING" id="51240.A0A2I4GCE7"/>
<protein>
    <submittedName>
        <fullName evidence="5">Pentatricopeptide repeat-containing protein At4g38150-like</fullName>
    </submittedName>
</protein>
<dbReference type="NCBIfam" id="TIGR00756">
    <property type="entry name" value="PPR"/>
    <property type="match status" value="3"/>
</dbReference>
<dbReference type="PROSITE" id="PS51375">
    <property type="entry name" value="PPR"/>
    <property type="match status" value="3"/>
</dbReference>
<evidence type="ECO:0000313" key="4">
    <source>
        <dbReference type="Proteomes" id="UP000235220"/>
    </source>
</evidence>
<dbReference type="RefSeq" id="XP_018841588.1">
    <property type="nucleotide sequence ID" value="XM_018986043.2"/>
</dbReference>
<proteinExistence type="inferred from homology"/>
<keyword evidence="4" id="KW-1185">Reference proteome</keyword>
<name>A0A2I4GCE7_JUGRE</name>
<sequence length="333" mass="36712">MASLQIQGRISKLISKPLSRWVELRRCLSSSSLEDDGGIRGRSVRPGGGDGGGSGSGSGEKLTDFPPEPIPNRPLRGQGNSKSDIHFRNRRPSADSDKDSFEFLEKFKLGAGGGFDKGEKFPNRLQQQQQQQEEGKADTPTPPPPQDADEIFKKLKETGLIPNSVAMLDGLCKDGLVQEAMKLFGLMREKGTIPEVVVYTAVVDGFCKAHKFEDAKRIFRKMQNNGISPNAFSYSVLIQGLYQCDELDDAAAFCIEMLEAGHSPNVTTFLGLVTRLCLNKGVEEARTVIATLTQKGFFVNKKAIKEYMEKKATHPSVWEAIFGNESREASFRF</sequence>
<dbReference type="InterPro" id="IPR002885">
    <property type="entry name" value="PPR_rpt"/>
</dbReference>
<dbReference type="InterPro" id="IPR011990">
    <property type="entry name" value="TPR-like_helical_dom_sf"/>
</dbReference>
<dbReference type="PANTHER" id="PTHR47941">
    <property type="entry name" value="PENTATRICOPEPTIDE REPEAT-CONTAINING PROTEIN 3, MITOCHONDRIAL"/>
    <property type="match status" value="1"/>
</dbReference>
<dbReference type="OrthoDB" id="185373at2759"/>
<dbReference type="AlphaFoldDB" id="A0A2I4GCE7"/>
<organism evidence="4 5">
    <name type="scientific">Juglans regia</name>
    <name type="common">English walnut</name>
    <dbReference type="NCBI Taxonomy" id="51240"/>
    <lineage>
        <taxon>Eukaryota</taxon>
        <taxon>Viridiplantae</taxon>
        <taxon>Streptophyta</taxon>
        <taxon>Embryophyta</taxon>
        <taxon>Tracheophyta</taxon>
        <taxon>Spermatophyta</taxon>
        <taxon>Magnoliopsida</taxon>
        <taxon>eudicotyledons</taxon>
        <taxon>Gunneridae</taxon>
        <taxon>Pentapetalae</taxon>
        <taxon>rosids</taxon>
        <taxon>fabids</taxon>
        <taxon>Fagales</taxon>
        <taxon>Juglandaceae</taxon>
        <taxon>Juglans</taxon>
    </lineage>
</organism>
<dbReference type="GeneID" id="109006679"/>
<dbReference type="Proteomes" id="UP000235220">
    <property type="component" value="Chromosome 16"/>
</dbReference>
<dbReference type="Gene3D" id="1.25.40.10">
    <property type="entry name" value="Tetratricopeptide repeat domain"/>
    <property type="match status" value="1"/>
</dbReference>
<comment type="similarity">
    <text evidence="1">Belongs to the PPR family. P subfamily.</text>
</comment>
<feature type="compositionally biased region" description="Basic and acidic residues" evidence="3">
    <location>
        <begin position="83"/>
        <end position="99"/>
    </location>
</feature>
<accession>A0A2I4GCE7</accession>
<feature type="compositionally biased region" description="Gly residues" evidence="3">
    <location>
        <begin position="46"/>
        <end position="58"/>
    </location>
</feature>
<evidence type="ECO:0000256" key="2">
    <source>
        <dbReference type="ARBA" id="ARBA00022737"/>
    </source>
</evidence>
<feature type="region of interest" description="Disordered" evidence="3">
    <location>
        <begin position="115"/>
        <end position="149"/>
    </location>
</feature>
<dbReference type="Pfam" id="PF01535">
    <property type="entry name" value="PPR"/>
    <property type="match status" value="1"/>
</dbReference>
<dbReference type="Gramene" id="Jr16_15300_p1">
    <property type="protein sequence ID" value="cds.Jr16_15300_p1"/>
    <property type="gene ID" value="Jr16_15300"/>
</dbReference>
<evidence type="ECO:0000256" key="3">
    <source>
        <dbReference type="SAM" id="MobiDB-lite"/>
    </source>
</evidence>
<gene>
    <name evidence="5" type="primary">LOC109006679</name>
</gene>